<keyword evidence="11" id="KW-1185">Reference proteome</keyword>
<evidence type="ECO:0000256" key="4">
    <source>
        <dbReference type="ARBA" id="ARBA00022692"/>
    </source>
</evidence>
<dbReference type="InterPro" id="IPR001173">
    <property type="entry name" value="Glyco_trans_2-like"/>
</dbReference>
<dbReference type="Pfam" id="PF00535">
    <property type="entry name" value="Glycos_transf_2"/>
    <property type="match status" value="1"/>
</dbReference>
<keyword evidence="1" id="KW-1003">Cell membrane</keyword>
<protein>
    <submittedName>
        <fullName evidence="10">Glycosyltransferase</fullName>
        <ecNumber evidence="10">2.4.-.-</ecNumber>
    </submittedName>
</protein>
<feature type="transmembrane region" description="Helical" evidence="8">
    <location>
        <begin position="283"/>
        <end position="308"/>
    </location>
</feature>
<keyword evidence="7 8" id="KW-0472">Membrane</keyword>
<keyword evidence="6 8" id="KW-1133">Transmembrane helix</keyword>
<dbReference type="PANTHER" id="PTHR48090">
    <property type="entry name" value="UNDECAPRENYL-PHOSPHATE 4-DEOXY-4-FORMAMIDO-L-ARABINOSE TRANSFERASE-RELATED"/>
    <property type="match status" value="1"/>
</dbReference>
<dbReference type="RefSeq" id="WP_379902052.1">
    <property type="nucleotide sequence ID" value="NZ_JBHRTR010000028.1"/>
</dbReference>
<dbReference type="InterPro" id="IPR029044">
    <property type="entry name" value="Nucleotide-diphossugar_trans"/>
</dbReference>
<evidence type="ECO:0000256" key="7">
    <source>
        <dbReference type="ARBA" id="ARBA00023136"/>
    </source>
</evidence>
<dbReference type="EC" id="2.4.-.-" evidence="10"/>
<evidence type="ECO:0000256" key="8">
    <source>
        <dbReference type="SAM" id="Phobius"/>
    </source>
</evidence>
<name>A0ABV7L2R0_9PROT</name>
<evidence type="ECO:0000256" key="2">
    <source>
        <dbReference type="ARBA" id="ARBA00022676"/>
    </source>
</evidence>
<keyword evidence="4 8" id="KW-0812">Transmembrane</keyword>
<feature type="domain" description="Glycosyltransferase 2-like" evidence="9">
    <location>
        <begin position="26"/>
        <end position="189"/>
    </location>
</feature>
<dbReference type="GO" id="GO:0016757">
    <property type="term" value="F:glycosyltransferase activity"/>
    <property type="evidence" value="ECO:0007669"/>
    <property type="project" value="UniProtKB-KW"/>
</dbReference>
<evidence type="ECO:0000256" key="3">
    <source>
        <dbReference type="ARBA" id="ARBA00022679"/>
    </source>
</evidence>
<evidence type="ECO:0000259" key="9">
    <source>
        <dbReference type="Pfam" id="PF00535"/>
    </source>
</evidence>
<evidence type="ECO:0000313" key="11">
    <source>
        <dbReference type="Proteomes" id="UP001595528"/>
    </source>
</evidence>
<reference evidence="11" key="1">
    <citation type="journal article" date="2019" name="Int. J. Syst. Evol. Microbiol.">
        <title>The Global Catalogue of Microorganisms (GCM) 10K type strain sequencing project: providing services to taxonomists for standard genome sequencing and annotation.</title>
        <authorList>
            <consortium name="The Broad Institute Genomics Platform"/>
            <consortium name="The Broad Institute Genome Sequencing Center for Infectious Disease"/>
            <person name="Wu L."/>
            <person name="Ma J."/>
        </authorList>
    </citation>
    <scope>NUCLEOTIDE SEQUENCE [LARGE SCALE GENOMIC DNA]</scope>
    <source>
        <strain evidence="11">KCTC 42964</strain>
    </source>
</reference>
<dbReference type="PANTHER" id="PTHR48090:SF3">
    <property type="entry name" value="UNDECAPRENYL-PHOSPHATE 4-DEOXY-4-FORMAMIDO-L-ARABINOSE TRANSFERASE"/>
    <property type="match status" value="1"/>
</dbReference>
<evidence type="ECO:0000256" key="1">
    <source>
        <dbReference type="ARBA" id="ARBA00022475"/>
    </source>
</evidence>
<feature type="transmembrane region" description="Helical" evidence="8">
    <location>
        <begin position="250"/>
        <end position="271"/>
    </location>
</feature>
<accession>A0ABV7L2R0</accession>
<keyword evidence="2 10" id="KW-0328">Glycosyltransferase</keyword>
<dbReference type="CDD" id="cd04187">
    <property type="entry name" value="DPM1_like_bac"/>
    <property type="match status" value="1"/>
</dbReference>
<evidence type="ECO:0000256" key="5">
    <source>
        <dbReference type="ARBA" id="ARBA00022985"/>
    </source>
</evidence>
<sequence length="350" mass="38364">MAAVEGPDLPGHLPPARLPPASRDISVVVPVFNEEENLAPLKGRLLAVMDGLGRSYEVIFTNDGSADASAAILRGFVDERPDVVRVIDFDRNYGQHMAIMAAFEHCRGRTIVTIDADLQNPPEEIPKLLALTDAGHDAVGGYRALRQDSFFRRHASRAINRIRAVTTNIAMRDQGCMLRAYSRSVVERIVASGETSTFIPALAQYFAARPAEVEVAHAARAAGESKYNLYKLIRLNFDLMTGFSLVPLQVFTLFGMAVSGASLLLVAYLALRRIFIGPEAEGLFTLFGILFFLVGVVITGLGIVGEYVGRIYVEVRRRPRYSVRALHDRTEEAGHRWTDPEGAGPEEAGP</sequence>
<dbReference type="InterPro" id="IPR050256">
    <property type="entry name" value="Glycosyltransferase_2"/>
</dbReference>
<comment type="caution">
    <text evidence="10">The sequence shown here is derived from an EMBL/GenBank/DDBJ whole genome shotgun (WGS) entry which is preliminary data.</text>
</comment>
<keyword evidence="3 10" id="KW-0808">Transferase</keyword>
<dbReference type="Proteomes" id="UP001595528">
    <property type="component" value="Unassembled WGS sequence"/>
</dbReference>
<organism evidence="10 11">
    <name type="scientific">Marinibaculum pumilum</name>
    <dbReference type="NCBI Taxonomy" id="1766165"/>
    <lineage>
        <taxon>Bacteria</taxon>
        <taxon>Pseudomonadati</taxon>
        <taxon>Pseudomonadota</taxon>
        <taxon>Alphaproteobacteria</taxon>
        <taxon>Rhodospirillales</taxon>
        <taxon>Rhodospirillaceae</taxon>
        <taxon>Marinibaculum</taxon>
    </lineage>
</organism>
<evidence type="ECO:0000256" key="6">
    <source>
        <dbReference type="ARBA" id="ARBA00022989"/>
    </source>
</evidence>
<dbReference type="SUPFAM" id="SSF53448">
    <property type="entry name" value="Nucleotide-diphospho-sugar transferases"/>
    <property type="match status" value="1"/>
</dbReference>
<proteinExistence type="predicted"/>
<gene>
    <name evidence="10" type="ORF">ACFOGJ_15710</name>
</gene>
<evidence type="ECO:0000313" key="10">
    <source>
        <dbReference type="EMBL" id="MFC3228690.1"/>
    </source>
</evidence>
<dbReference type="EMBL" id="JBHRTR010000028">
    <property type="protein sequence ID" value="MFC3228690.1"/>
    <property type="molecule type" value="Genomic_DNA"/>
</dbReference>
<dbReference type="Gene3D" id="3.90.550.10">
    <property type="entry name" value="Spore Coat Polysaccharide Biosynthesis Protein SpsA, Chain A"/>
    <property type="match status" value="1"/>
</dbReference>
<keyword evidence="5" id="KW-0448">Lipopolysaccharide biosynthesis</keyword>